<dbReference type="Proteomes" id="UP001381693">
    <property type="component" value="Unassembled WGS sequence"/>
</dbReference>
<dbReference type="AlphaFoldDB" id="A0AAN8ZWS1"/>
<keyword evidence="2" id="KW-0812">Transmembrane</keyword>
<name>A0AAN8ZWS1_HALRR</name>
<evidence type="ECO:0000313" key="3">
    <source>
        <dbReference type="EMBL" id="KAK7028017.1"/>
    </source>
</evidence>
<sequence>ATTTEASFVAAVNILGDYKGFPVLAMLILALVLGIVTGSLFTIICERLNCKRKNRHQKLRNESNEALTVSDDSFKFQHPVSLNPSLYKQSAPSSKDCNSVQIDKKSSEEDLDLFDS</sequence>
<proteinExistence type="predicted"/>
<dbReference type="EMBL" id="JAXCGZ010022666">
    <property type="protein sequence ID" value="KAK7028017.1"/>
    <property type="molecule type" value="Genomic_DNA"/>
</dbReference>
<feature type="transmembrane region" description="Helical" evidence="2">
    <location>
        <begin position="23"/>
        <end position="45"/>
    </location>
</feature>
<feature type="non-terminal residue" evidence="3">
    <location>
        <position position="1"/>
    </location>
</feature>
<feature type="region of interest" description="Disordered" evidence="1">
    <location>
        <begin position="85"/>
        <end position="116"/>
    </location>
</feature>
<gene>
    <name evidence="3" type="ORF">SK128_012940</name>
</gene>
<accession>A0AAN8ZWS1</accession>
<protein>
    <submittedName>
        <fullName evidence="3">Uncharacterized protein</fullName>
    </submittedName>
</protein>
<evidence type="ECO:0000256" key="2">
    <source>
        <dbReference type="SAM" id="Phobius"/>
    </source>
</evidence>
<comment type="caution">
    <text evidence="3">The sequence shown here is derived from an EMBL/GenBank/DDBJ whole genome shotgun (WGS) entry which is preliminary data.</text>
</comment>
<organism evidence="3 4">
    <name type="scientific">Halocaridina rubra</name>
    <name type="common">Hawaiian red shrimp</name>
    <dbReference type="NCBI Taxonomy" id="373956"/>
    <lineage>
        <taxon>Eukaryota</taxon>
        <taxon>Metazoa</taxon>
        <taxon>Ecdysozoa</taxon>
        <taxon>Arthropoda</taxon>
        <taxon>Crustacea</taxon>
        <taxon>Multicrustacea</taxon>
        <taxon>Malacostraca</taxon>
        <taxon>Eumalacostraca</taxon>
        <taxon>Eucarida</taxon>
        <taxon>Decapoda</taxon>
        <taxon>Pleocyemata</taxon>
        <taxon>Caridea</taxon>
        <taxon>Atyoidea</taxon>
        <taxon>Atyidae</taxon>
        <taxon>Halocaridina</taxon>
    </lineage>
</organism>
<keyword evidence="2" id="KW-1133">Transmembrane helix</keyword>
<feature type="compositionally biased region" description="Polar residues" evidence="1">
    <location>
        <begin position="85"/>
        <end position="101"/>
    </location>
</feature>
<reference evidence="3 4" key="1">
    <citation type="submission" date="2023-11" db="EMBL/GenBank/DDBJ databases">
        <title>Halocaridina rubra genome assembly.</title>
        <authorList>
            <person name="Smith C."/>
        </authorList>
    </citation>
    <scope>NUCLEOTIDE SEQUENCE [LARGE SCALE GENOMIC DNA]</scope>
    <source>
        <strain evidence="3">EP-1</strain>
        <tissue evidence="3">Whole</tissue>
    </source>
</reference>
<keyword evidence="2" id="KW-0472">Membrane</keyword>
<evidence type="ECO:0000313" key="4">
    <source>
        <dbReference type="Proteomes" id="UP001381693"/>
    </source>
</evidence>
<evidence type="ECO:0000256" key="1">
    <source>
        <dbReference type="SAM" id="MobiDB-lite"/>
    </source>
</evidence>
<keyword evidence="4" id="KW-1185">Reference proteome</keyword>